<name>A0A918K840_9GAMM</name>
<reference evidence="1" key="2">
    <citation type="submission" date="2020-09" db="EMBL/GenBank/DDBJ databases">
        <authorList>
            <person name="Sun Q."/>
            <person name="Kim S."/>
        </authorList>
    </citation>
    <scope>NUCLEOTIDE SEQUENCE</scope>
    <source>
        <strain evidence="1">KCTC 22169</strain>
    </source>
</reference>
<evidence type="ECO:0000313" key="2">
    <source>
        <dbReference type="Proteomes" id="UP000626148"/>
    </source>
</evidence>
<comment type="caution">
    <text evidence="1">The sequence shown here is derived from an EMBL/GenBank/DDBJ whole genome shotgun (WGS) entry which is preliminary data.</text>
</comment>
<dbReference type="SUPFAM" id="SSF55166">
    <property type="entry name" value="Hedgehog/DD-peptidase"/>
    <property type="match status" value="1"/>
</dbReference>
<evidence type="ECO:0008006" key="3">
    <source>
        <dbReference type="Google" id="ProtNLM"/>
    </source>
</evidence>
<dbReference type="InterPro" id="IPR009045">
    <property type="entry name" value="Zn_M74/Hedgehog-like"/>
</dbReference>
<gene>
    <name evidence="1" type="ORF">GCM10007392_19610</name>
</gene>
<keyword evidence="2" id="KW-1185">Reference proteome</keyword>
<dbReference type="EMBL" id="BMXR01000004">
    <property type="protein sequence ID" value="GGX52355.1"/>
    <property type="molecule type" value="Genomic_DNA"/>
</dbReference>
<sequence>MNWPTVLGGLAALYGAAWVWKGQTVRLRYFKPHEFGQWWPLMDEDLLRGLDEFRRRIGRPVQISPAIGALGRPGAGDSMHNVTKWGQVRAADVLIPGATVADLPGLVAEARAVGVFGGVGAYPDWEPWPGLHLDTRDRDPNQPATWAGLDDGDGDQYYTAIEEAWA</sequence>
<organism evidence="1 2">
    <name type="scientific">Saccharospirillum salsuginis</name>
    <dbReference type="NCBI Taxonomy" id="418750"/>
    <lineage>
        <taxon>Bacteria</taxon>
        <taxon>Pseudomonadati</taxon>
        <taxon>Pseudomonadota</taxon>
        <taxon>Gammaproteobacteria</taxon>
        <taxon>Oceanospirillales</taxon>
        <taxon>Saccharospirillaceae</taxon>
        <taxon>Saccharospirillum</taxon>
    </lineage>
</organism>
<dbReference type="Proteomes" id="UP000626148">
    <property type="component" value="Unassembled WGS sequence"/>
</dbReference>
<evidence type="ECO:0000313" key="1">
    <source>
        <dbReference type="EMBL" id="GGX52355.1"/>
    </source>
</evidence>
<accession>A0A918K840</accession>
<reference evidence="1" key="1">
    <citation type="journal article" date="2014" name="Int. J. Syst. Evol. Microbiol.">
        <title>Complete genome sequence of Corynebacterium casei LMG S-19264T (=DSM 44701T), isolated from a smear-ripened cheese.</title>
        <authorList>
            <consortium name="US DOE Joint Genome Institute (JGI-PGF)"/>
            <person name="Walter F."/>
            <person name="Albersmeier A."/>
            <person name="Kalinowski J."/>
            <person name="Ruckert C."/>
        </authorList>
    </citation>
    <scope>NUCLEOTIDE SEQUENCE</scope>
    <source>
        <strain evidence="1">KCTC 22169</strain>
    </source>
</reference>
<dbReference type="AlphaFoldDB" id="A0A918K840"/>
<dbReference type="RefSeq" id="WP_189608366.1">
    <property type="nucleotide sequence ID" value="NZ_BMXR01000004.1"/>
</dbReference>
<proteinExistence type="predicted"/>
<protein>
    <recommendedName>
        <fullName evidence="3">Peptidase M15</fullName>
    </recommendedName>
</protein>